<dbReference type="Gene3D" id="1.20.140.150">
    <property type="match status" value="1"/>
</dbReference>
<dbReference type="PANTHER" id="PTHR12107:SF0">
    <property type="entry name" value="STARGAZIN (MAMMALIAN CALCIUM CHANNEL) HOMOLOG"/>
    <property type="match status" value="1"/>
</dbReference>
<dbReference type="GO" id="GO:0098943">
    <property type="term" value="P:neurotransmitter receptor transport, postsynaptic endosome to lysosome"/>
    <property type="evidence" value="ECO:0007669"/>
    <property type="project" value="TreeGrafter"/>
</dbReference>
<evidence type="ECO:0000313" key="8">
    <source>
        <dbReference type="Proteomes" id="UP001347796"/>
    </source>
</evidence>
<dbReference type="GO" id="GO:0016247">
    <property type="term" value="F:channel regulator activity"/>
    <property type="evidence" value="ECO:0007669"/>
    <property type="project" value="TreeGrafter"/>
</dbReference>
<dbReference type="AlphaFoldDB" id="A0AAN8PW54"/>
<dbReference type="GO" id="GO:0098970">
    <property type="term" value="P:postsynaptic neurotransmitter receptor diffusion trapping"/>
    <property type="evidence" value="ECO:0007669"/>
    <property type="project" value="TreeGrafter"/>
</dbReference>
<keyword evidence="3 6" id="KW-0812">Transmembrane</keyword>
<dbReference type="PRINTS" id="PR01792">
    <property type="entry name" value="VDCCGAMMA"/>
</dbReference>
<keyword evidence="8" id="KW-1185">Reference proteome</keyword>
<evidence type="ECO:0000256" key="1">
    <source>
        <dbReference type="ARBA" id="ARBA00004141"/>
    </source>
</evidence>
<name>A0AAN8PW54_PATCE</name>
<dbReference type="InterPro" id="IPR008368">
    <property type="entry name" value="VDCC_gsu"/>
</dbReference>
<evidence type="ECO:0000256" key="5">
    <source>
        <dbReference type="ARBA" id="ARBA00023136"/>
    </source>
</evidence>
<reference evidence="7 8" key="1">
    <citation type="submission" date="2024-01" db="EMBL/GenBank/DDBJ databases">
        <title>The genome of the rayed Mediterranean limpet Patella caerulea (Linnaeus, 1758).</title>
        <authorList>
            <person name="Anh-Thu Weber A."/>
            <person name="Halstead-Nussloch G."/>
        </authorList>
    </citation>
    <scope>NUCLEOTIDE SEQUENCE [LARGE SCALE GENOMIC DNA]</scope>
    <source>
        <strain evidence="7">AATW-2023a</strain>
        <tissue evidence="7">Whole specimen</tissue>
    </source>
</reference>
<feature type="transmembrane region" description="Helical" evidence="6">
    <location>
        <begin position="111"/>
        <end position="131"/>
    </location>
</feature>
<sequence length="248" mass="27349">MKCNVYYLTCITFAFGGVTIGALALAVGTDSWLLTKELILMRDENNTVFEGSPKMWMSTRSGLWKICIIYDVLGEIMESCDQIHFNVEAVSGREHDAETSMIIVTAIRKAVPLPVVALLLCIVGFIFNVVGSIHRDVKTLTAAVCYVLSGLALAVGIILYISSINDEVGYRSNTKKEEGGFLYYYGWSFFSAGLAFVSAEMAAVVCVTLYLRRNERVGDMIKIIPGLEEKVDQDMLETEGLNNPTVIL</sequence>
<dbReference type="GO" id="GO:0098839">
    <property type="term" value="C:postsynaptic density membrane"/>
    <property type="evidence" value="ECO:0007669"/>
    <property type="project" value="TreeGrafter"/>
</dbReference>
<comment type="similarity">
    <text evidence="2">Belongs to the PMP-22/EMP/MP20 family. CACNG subfamily.</text>
</comment>
<evidence type="ECO:0000256" key="3">
    <source>
        <dbReference type="ARBA" id="ARBA00022692"/>
    </source>
</evidence>
<feature type="transmembrane region" description="Helical" evidence="6">
    <location>
        <begin position="182"/>
        <end position="211"/>
    </location>
</feature>
<dbReference type="Pfam" id="PF13903">
    <property type="entry name" value="Claudin_2"/>
    <property type="match status" value="1"/>
</dbReference>
<dbReference type="GO" id="GO:0019226">
    <property type="term" value="P:transmission of nerve impulse"/>
    <property type="evidence" value="ECO:0007669"/>
    <property type="project" value="TreeGrafter"/>
</dbReference>
<gene>
    <name evidence="7" type="ORF">SNE40_005276</name>
</gene>
<evidence type="ECO:0000256" key="4">
    <source>
        <dbReference type="ARBA" id="ARBA00022989"/>
    </source>
</evidence>
<protein>
    <submittedName>
        <fullName evidence="7">Uncharacterized protein</fullName>
    </submittedName>
</protein>
<keyword evidence="5 6" id="KW-0472">Membrane</keyword>
<evidence type="ECO:0000256" key="6">
    <source>
        <dbReference type="SAM" id="Phobius"/>
    </source>
</evidence>
<dbReference type="GO" id="GO:0032281">
    <property type="term" value="C:AMPA glutamate receptor complex"/>
    <property type="evidence" value="ECO:0007669"/>
    <property type="project" value="TreeGrafter"/>
</dbReference>
<proteinExistence type="inferred from homology"/>
<comment type="caution">
    <text evidence="7">The sequence shown here is derived from an EMBL/GenBank/DDBJ whole genome shotgun (WGS) entry which is preliminary data.</text>
</comment>
<accession>A0AAN8PW54</accession>
<keyword evidence="4 6" id="KW-1133">Transmembrane helix</keyword>
<dbReference type="EMBL" id="JAZGQO010000004">
    <property type="protein sequence ID" value="KAK6187197.1"/>
    <property type="molecule type" value="Genomic_DNA"/>
</dbReference>
<dbReference type="GO" id="GO:0099590">
    <property type="term" value="P:neurotransmitter receptor internalization"/>
    <property type="evidence" value="ECO:0007669"/>
    <property type="project" value="TreeGrafter"/>
</dbReference>
<dbReference type="PANTHER" id="PTHR12107">
    <property type="entry name" value="VOLTAGE-DEPENDENT CALCIUM CHANNEL GAMMA SUBUNIT"/>
    <property type="match status" value="1"/>
</dbReference>
<dbReference type="GO" id="GO:0005245">
    <property type="term" value="F:voltage-gated calcium channel activity"/>
    <property type="evidence" value="ECO:0007669"/>
    <property type="project" value="TreeGrafter"/>
</dbReference>
<dbReference type="GO" id="GO:0051968">
    <property type="term" value="P:positive regulation of synaptic transmission, glutamatergic"/>
    <property type="evidence" value="ECO:0007669"/>
    <property type="project" value="TreeGrafter"/>
</dbReference>
<dbReference type="InterPro" id="IPR051072">
    <property type="entry name" value="CACNG_subunit"/>
</dbReference>
<comment type="subcellular location">
    <subcellularLocation>
        <location evidence="1">Membrane</location>
        <topology evidence="1">Multi-pass membrane protein</topology>
    </subcellularLocation>
</comment>
<evidence type="ECO:0000313" key="7">
    <source>
        <dbReference type="EMBL" id="KAK6187197.1"/>
    </source>
</evidence>
<feature type="transmembrane region" description="Helical" evidence="6">
    <location>
        <begin position="5"/>
        <end position="27"/>
    </location>
</feature>
<evidence type="ECO:0000256" key="2">
    <source>
        <dbReference type="ARBA" id="ARBA00007111"/>
    </source>
</evidence>
<organism evidence="7 8">
    <name type="scientific">Patella caerulea</name>
    <name type="common">Rayed Mediterranean limpet</name>
    <dbReference type="NCBI Taxonomy" id="87958"/>
    <lineage>
        <taxon>Eukaryota</taxon>
        <taxon>Metazoa</taxon>
        <taxon>Spiralia</taxon>
        <taxon>Lophotrochozoa</taxon>
        <taxon>Mollusca</taxon>
        <taxon>Gastropoda</taxon>
        <taxon>Patellogastropoda</taxon>
        <taxon>Patelloidea</taxon>
        <taxon>Patellidae</taxon>
        <taxon>Patella</taxon>
    </lineage>
</organism>
<dbReference type="Proteomes" id="UP001347796">
    <property type="component" value="Unassembled WGS sequence"/>
</dbReference>
<dbReference type="InterPro" id="IPR004031">
    <property type="entry name" value="PMP22/EMP/MP20/Claudin"/>
</dbReference>
<feature type="transmembrane region" description="Helical" evidence="6">
    <location>
        <begin position="143"/>
        <end position="162"/>
    </location>
</feature>